<reference evidence="2 3" key="1">
    <citation type="submission" date="2022-07" db="EMBL/GenBank/DDBJ databases">
        <title>Mucilaginibacter sp. JC4.</title>
        <authorList>
            <person name="Le V."/>
            <person name="Ko S.-R."/>
            <person name="Ahn C.-Y."/>
            <person name="Oh H.-M."/>
        </authorList>
    </citation>
    <scope>NUCLEOTIDE SEQUENCE [LARGE SCALE GENOMIC DNA]</scope>
    <source>
        <strain evidence="2 3">JC4</strain>
    </source>
</reference>
<dbReference type="Proteomes" id="UP001204376">
    <property type="component" value="Unassembled WGS sequence"/>
</dbReference>
<dbReference type="SUPFAM" id="SSF48371">
    <property type="entry name" value="ARM repeat"/>
    <property type="match status" value="1"/>
</dbReference>
<sequence length="236" mass="26044">MTVTEIMTELQAKGSESIKKILSKHGVKEPFFGVKIEYLKPIQKKVKKDYQLAKDLFATGNADAMYLAGLIADDENMTRADLQTWAQQAVSNNISEYTVPWVTAGNPHGFELALEWIDSPTEHIAASGWAALSNIVALKPDTELDMEKLRALLERVEQNIRLSADRVCYHMNNFVISVGSYVSALADNAVATANKIGVVTVDKNGTSCKVPVATEYIKKVWDKRGGIAPKKKEVKC</sequence>
<dbReference type="InterPro" id="IPR016024">
    <property type="entry name" value="ARM-type_fold"/>
</dbReference>
<keyword evidence="3" id="KW-1185">Reference proteome</keyword>
<dbReference type="PANTHER" id="PTHR41291:SF1">
    <property type="entry name" value="DNA ALKYLATION REPAIR PROTEIN"/>
    <property type="match status" value="1"/>
</dbReference>
<keyword evidence="1" id="KW-0175">Coiled coil</keyword>
<dbReference type="InterPro" id="IPR014825">
    <property type="entry name" value="DNA_alkylation"/>
</dbReference>
<dbReference type="PANTHER" id="PTHR41291">
    <property type="entry name" value="DNA ALKYLATION REPAIR PROTEIN"/>
    <property type="match status" value="1"/>
</dbReference>
<comment type="caution">
    <text evidence="2">The sequence shown here is derived from an EMBL/GenBank/DDBJ whole genome shotgun (WGS) entry which is preliminary data.</text>
</comment>
<organism evidence="2 3">
    <name type="scientific">Mucilaginibacter aquariorum</name>
    <dbReference type="NCBI Taxonomy" id="2967225"/>
    <lineage>
        <taxon>Bacteria</taxon>
        <taxon>Pseudomonadati</taxon>
        <taxon>Bacteroidota</taxon>
        <taxon>Sphingobacteriia</taxon>
        <taxon>Sphingobacteriales</taxon>
        <taxon>Sphingobacteriaceae</taxon>
        <taxon>Mucilaginibacter</taxon>
    </lineage>
</organism>
<feature type="coiled-coil region" evidence="1">
    <location>
        <begin position="139"/>
        <end position="166"/>
    </location>
</feature>
<dbReference type="Pfam" id="PF08713">
    <property type="entry name" value="DNA_alkylation"/>
    <property type="match status" value="1"/>
</dbReference>
<accession>A0ABT1T565</accession>
<proteinExistence type="predicted"/>
<evidence type="ECO:0000256" key="1">
    <source>
        <dbReference type="SAM" id="Coils"/>
    </source>
</evidence>
<gene>
    <name evidence="2" type="ORF">NPE20_16580</name>
</gene>
<evidence type="ECO:0000313" key="2">
    <source>
        <dbReference type="EMBL" id="MCQ6959593.1"/>
    </source>
</evidence>
<protein>
    <submittedName>
        <fullName evidence="2">DNA alkylation repair protein</fullName>
    </submittedName>
</protein>
<name>A0ABT1T565_9SPHI</name>
<dbReference type="EMBL" id="JANHOH010000003">
    <property type="protein sequence ID" value="MCQ6959593.1"/>
    <property type="molecule type" value="Genomic_DNA"/>
</dbReference>
<evidence type="ECO:0000313" key="3">
    <source>
        <dbReference type="Proteomes" id="UP001204376"/>
    </source>
</evidence>
<dbReference type="RefSeq" id="WP_256539778.1">
    <property type="nucleotide sequence ID" value="NZ_JANHOH010000003.1"/>
</dbReference>